<organism evidence="1 2">
    <name type="scientific">Rhizophagus irregularis</name>
    <dbReference type="NCBI Taxonomy" id="588596"/>
    <lineage>
        <taxon>Eukaryota</taxon>
        <taxon>Fungi</taxon>
        <taxon>Fungi incertae sedis</taxon>
        <taxon>Mucoromycota</taxon>
        <taxon>Glomeromycotina</taxon>
        <taxon>Glomeromycetes</taxon>
        <taxon>Glomerales</taxon>
        <taxon>Glomeraceae</taxon>
        <taxon>Rhizophagus</taxon>
    </lineage>
</organism>
<dbReference type="Proteomes" id="UP000234323">
    <property type="component" value="Unassembled WGS sequence"/>
</dbReference>
<dbReference type="EMBL" id="LLXI01000616">
    <property type="protein sequence ID" value="PKY48210.1"/>
    <property type="molecule type" value="Genomic_DNA"/>
</dbReference>
<evidence type="ECO:0000313" key="2">
    <source>
        <dbReference type="Proteomes" id="UP000234323"/>
    </source>
</evidence>
<dbReference type="PANTHER" id="PTHR22605">
    <property type="entry name" value="RZ-TYPE DOMAIN-CONTAINING PROTEIN"/>
    <property type="match status" value="1"/>
</dbReference>
<keyword evidence="2" id="KW-1185">Reference proteome</keyword>
<accession>A0A2I1GNM6</accession>
<evidence type="ECO:0000313" key="1">
    <source>
        <dbReference type="EMBL" id="PKY48210.1"/>
    </source>
</evidence>
<name>A0A2I1GNM6_9GLOM</name>
<reference evidence="1 2" key="1">
    <citation type="submission" date="2015-10" db="EMBL/GenBank/DDBJ databases">
        <title>Genome analyses suggest a sexual origin of heterokaryosis in a supposedly ancient asexual fungus.</title>
        <authorList>
            <person name="Ropars J."/>
            <person name="Sedzielewska K."/>
            <person name="Noel J."/>
            <person name="Charron P."/>
            <person name="Farinelli L."/>
            <person name="Marton T."/>
            <person name="Kruger M."/>
            <person name="Pelin A."/>
            <person name="Brachmann A."/>
            <person name="Corradi N."/>
        </authorList>
    </citation>
    <scope>NUCLEOTIDE SEQUENCE [LARGE SCALE GENOMIC DNA]</scope>
    <source>
        <strain evidence="1 2">A4</strain>
    </source>
</reference>
<sequence length="110" mass="12498">MGQILRNYNFDLGEQMFTKIIREEQEDYINRMEVPSDIIINEALLENVLATVVCILTQIPLFLIGAPGYSKSLAICLINSNLRGSDSSNKYFKSLPKVYIKAHHPQLLIV</sequence>
<dbReference type="GO" id="GO:0004842">
    <property type="term" value="F:ubiquitin-protein transferase activity"/>
    <property type="evidence" value="ECO:0007669"/>
    <property type="project" value="InterPro"/>
</dbReference>
<dbReference type="InterPro" id="IPR031248">
    <property type="entry name" value="RNF213"/>
</dbReference>
<proteinExistence type="predicted"/>
<gene>
    <name evidence="1" type="ORF">RhiirA4_421986</name>
</gene>
<dbReference type="GO" id="GO:0016887">
    <property type="term" value="F:ATP hydrolysis activity"/>
    <property type="evidence" value="ECO:0007669"/>
    <property type="project" value="InterPro"/>
</dbReference>
<dbReference type="PANTHER" id="PTHR22605:SF1">
    <property type="entry name" value="RZ-TYPE DOMAIN-CONTAINING PROTEIN"/>
    <property type="match status" value="1"/>
</dbReference>
<protein>
    <submittedName>
        <fullName evidence="1">Uncharacterized protein</fullName>
    </submittedName>
</protein>
<dbReference type="AlphaFoldDB" id="A0A2I1GNM6"/>
<comment type="caution">
    <text evidence="1">The sequence shown here is derived from an EMBL/GenBank/DDBJ whole genome shotgun (WGS) entry which is preliminary data.</text>
</comment>